<dbReference type="AlphaFoldDB" id="A0A2P2N0I4"/>
<accession>A0A2P2N0I4</accession>
<name>A0A2P2N0I4_RHIMU</name>
<sequence length="45" mass="5277">MQKRKAHYNSYVCAAIRDFNIDASKTIWPYLFLVGKGKCFLQTSY</sequence>
<proteinExistence type="predicted"/>
<protein>
    <submittedName>
        <fullName evidence="1">Uncharacterized protein</fullName>
    </submittedName>
</protein>
<reference evidence="1" key="1">
    <citation type="submission" date="2018-02" db="EMBL/GenBank/DDBJ databases">
        <title>Rhizophora mucronata_Transcriptome.</title>
        <authorList>
            <person name="Meera S.P."/>
            <person name="Sreeshan A."/>
            <person name="Augustine A."/>
        </authorList>
    </citation>
    <scope>NUCLEOTIDE SEQUENCE</scope>
    <source>
        <tissue evidence="1">Leaf</tissue>
    </source>
</reference>
<organism evidence="1">
    <name type="scientific">Rhizophora mucronata</name>
    <name type="common">Asiatic mangrove</name>
    <dbReference type="NCBI Taxonomy" id="61149"/>
    <lineage>
        <taxon>Eukaryota</taxon>
        <taxon>Viridiplantae</taxon>
        <taxon>Streptophyta</taxon>
        <taxon>Embryophyta</taxon>
        <taxon>Tracheophyta</taxon>
        <taxon>Spermatophyta</taxon>
        <taxon>Magnoliopsida</taxon>
        <taxon>eudicotyledons</taxon>
        <taxon>Gunneridae</taxon>
        <taxon>Pentapetalae</taxon>
        <taxon>rosids</taxon>
        <taxon>fabids</taxon>
        <taxon>Malpighiales</taxon>
        <taxon>Rhizophoraceae</taxon>
        <taxon>Rhizophora</taxon>
    </lineage>
</organism>
<evidence type="ECO:0000313" key="1">
    <source>
        <dbReference type="EMBL" id="MBX35958.1"/>
    </source>
</evidence>
<dbReference type="EMBL" id="GGEC01055474">
    <property type="protein sequence ID" value="MBX35958.1"/>
    <property type="molecule type" value="Transcribed_RNA"/>
</dbReference>